<evidence type="ECO:0000259" key="3">
    <source>
        <dbReference type="PROSITE" id="PS50103"/>
    </source>
</evidence>
<dbReference type="EMBL" id="CAMXCT020000335">
    <property type="protein sequence ID" value="CAL1130689.1"/>
    <property type="molecule type" value="Genomic_DNA"/>
</dbReference>
<dbReference type="InterPro" id="IPR000571">
    <property type="entry name" value="Znf_CCCH"/>
</dbReference>
<accession>A0A9P1FHK0</accession>
<keyword evidence="6" id="KW-1185">Reference proteome</keyword>
<feature type="region of interest" description="Disordered" evidence="2">
    <location>
        <begin position="567"/>
        <end position="587"/>
    </location>
</feature>
<feature type="compositionally biased region" description="Low complexity" evidence="2">
    <location>
        <begin position="476"/>
        <end position="485"/>
    </location>
</feature>
<feature type="region of interest" description="Disordered" evidence="2">
    <location>
        <begin position="375"/>
        <end position="400"/>
    </location>
</feature>
<protein>
    <recommendedName>
        <fullName evidence="3">C3H1-type domain-containing protein</fullName>
    </recommendedName>
</protein>
<comment type="caution">
    <text evidence="4">The sequence shown here is derived from an EMBL/GenBank/DDBJ whole genome shotgun (WGS) entry which is preliminary data.</text>
</comment>
<evidence type="ECO:0000313" key="4">
    <source>
        <dbReference type="EMBL" id="CAI3977314.1"/>
    </source>
</evidence>
<feature type="region of interest" description="Disordered" evidence="2">
    <location>
        <begin position="431"/>
        <end position="540"/>
    </location>
</feature>
<dbReference type="EMBL" id="CAMXCT030000335">
    <property type="protein sequence ID" value="CAL4764626.1"/>
    <property type="molecule type" value="Genomic_DNA"/>
</dbReference>
<evidence type="ECO:0000313" key="6">
    <source>
        <dbReference type="Proteomes" id="UP001152797"/>
    </source>
</evidence>
<keyword evidence="1" id="KW-0863">Zinc-finger</keyword>
<dbReference type="PROSITE" id="PS50103">
    <property type="entry name" value="ZF_C3H1"/>
    <property type="match status" value="1"/>
</dbReference>
<evidence type="ECO:0000313" key="5">
    <source>
        <dbReference type="EMBL" id="CAL4764626.1"/>
    </source>
</evidence>
<reference evidence="5 6" key="2">
    <citation type="submission" date="2024-05" db="EMBL/GenBank/DDBJ databases">
        <authorList>
            <person name="Chen Y."/>
            <person name="Shah S."/>
            <person name="Dougan E. K."/>
            <person name="Thang M."/>
            <person name="Chan C."/>
        </authorList>
    </citation>
    <scope>NUCLEOTIDE SEQUENCE [LARGE SCALE GENOMIC DNA]</scope>
</reference>
<evidence type="ECO:0000256" key="2">
    <source>
        <dbReference type="SAM" id="MobiDB-lite"/>
    </source>
</evidence>
<proteinExistence type="predicted"/>
<feature type="compositionally biased region" description="Acidic residues" evidence="2">
    <location>
        <begin position="905"/>
        <end position="925"/>
    </location>
</feature>
<feature type="region of interest" description="Disordered" evidence="2">
    <location>
        <begin position="791"/>
        <end position="812"/>
    </location>
</feature>
<dbReference type="EMBL" id="CAMXCT010000335">
    <property type="protein sequence ID" value="CAI3977314.1"/>
    <property type="molecule type" value="Genomic_DNA"/>
</dbReference>
<dbReference type="Proteomes" id="UP001152797">
    <property type="component" value="Unassembled WGS sequence"/>
</dbReference>
<reference evidence="4" key="1">
    <citation type="submission" date="2022-10" db="EMBL/GenBank/DDBJ databases">
        <authorList>
            <person name="Chen Y."/>
            <person name="Dougan E. K."/>
            <person name="Chan C."/>
            <person name="Rhodes N."/>
            <person name="Thang M."/>
        </authorList>
    </citation>
    <scope>NUCLEOTIDE SEQUENCE</scope>
</reference>
<feature type="domain" description="C3H1-type" evidence="3">
    <location>
        <begin position="310"/>
        <end position="337"/>
    </location>
</feature>
<dbReference type="AlphaFoldDB" id="A0A9P1FHK0"/>
<keyword evidence="1" id="KW-0479">Metal-binding</keyword>
<dbReference type="OrthoDB" id="435814at2759"/>
<feature type="zinc finger region" description="C3H1-type" evidence="1">
    <location>
        <begin position="310"/>
        <end position="337"/>
    </location>
</feature>
<evidence type="ECO:0000256" key="1">
    <source>
        <dbReference type="PROSITE-ProRule" id="PRU00723"/>
    </source>
</evidence>
<gene>
    <name evidence="4" type="ORF">C1SCF055_LOCUS5466</name>
</gene>
<feature type="region of interest" description="Disordered" evidence="2">
    <location>
        <begin position="897"/>
        <end position="925"/>
    </location>
</feature>
<organism evidence="4">
    <name type="scientific">Cladocopium goreaui</name>
    <dbReference type="NCBI Taxonomy" id="2562237"/>
    <lineage>
        <taxon>Eukaryota</taxon>
        <taxon>Sar</taxon>
        <taxon>Alveolata</taxon>
        <taxon>Dinophyceae</taxon>
        <taxon>Suessiales</taxon>
        <taxon>Symbiodiniaceae</taxon>
        <taxon>Cladocopium</taxon>
    </lineage>
</organism>
<keyword evidence="1" id="KW-0862">Zinc</keyword>
<sequence length="925" mass="101050">MMPSKVASDWWPENWWDDWWDESWWGGWDDGSWWASMPPSMGGPPSVPLQPIPTVAPADAAAAATAGTAPADAAPAQSLVPVGDMKEEVQKFCEKFELNEDNQKAIIASLEKCGEVWVQDLRELDHALSKARNPATLLQARLREIEALRGFKDKAKAGHLPGCMCPTCKELSFARALGPLAASDNVSGASAKSLNAAALFAYQNEQEAMGGPSEEPESAFKEPIVLESKKGKGKGKPLVLPTGDLLPEVKAFCARFGLADRLQTKVMDTLRKRQDQEWRQDLAEMNRDLSKARNPSGLLVVKLGDIQKELNPNQLCFNYRAGTCSWGDKCRWSHDVPVGAERMKSSALLAAAAKGTIASLPVPLPEVNTSPLGFGVGAPPGAESSSTQRGFGESSGASKVEKLLRRRQAGSPSPEGMSLNDYSVQQMLQEGRETKKTGFSTESRGRLQKKTGLSSTPRGRLQTKKTGLSTAEPRGTRLGPLGGRLQTKKTGLSSAKSRRLFSKEKTGLSAKPRGRLQKEKARLSTRGGRLQKKETRFSSPTAGGFKRAVVVEGHAPRPTRRRAFRAAFRPAQPAQPQPPADGQPWPRRLRQPEKAEELGLSILLAVKLGLFDEDEDDAGEDGPKDNALLHPGKKHGEAKYIYKPATDGFRELDKVVESIDAAADDASSKAKTVDTDYAVYRGRMHDTGEMLDRLSLSGEQFKKEVVDYFANAETDRFSPLAVRVPYRVRLQDFIPDLESVEKLRVAEVKAVGCQEPVSFCCSKGMVWSDLRKRTAGGCQRKEGECPENRLEHAAVSRKSDTKDQSDDSAKGECVPKDAARYFRKSSDWEDENKLENSNLLGDLALLPEAENLLAEKLSAANTPKHALVQSVCQRKEWVEILDELGAKLCAALNKDVAGHGTTEAPEAESDADGGEDEDEETEKEK</sequence>
<name>A0A9P1FHK0_9DINO</name>
<dbReference type="GO" id="GO:0008270">
    <property type="term" value="F:zinc ion binding"/>
    <property type="evidence" value="ECO:0007669"/>
    <property type="project" value="UniProtKB-KW"/>
</dbReference>